<dbReference type="GO" id="GO:0031402">
    <property type="term" value="F:sodium ion binding"/>
    <property type="evidence" value="ECO:0007669"/>
    <property type="project" value="UniProtKB-UniRule"/>
</dbReference>
<evidence type="ECO:0000256" key="5">
    <source>
        <dbReference type="ARBA" id="ARBA00022692"/>
    </source>
</evidence>
<dbReference type="Gene3D" id="1.20.1730.10">
    <property type="entry name" value="Sodium/glucose cotransporter"/>
    <property type="match status" value="1"/>
</dbReference>
<dbReference type="GO" id="GO:0005886">
    <property type="term" value="C:plasma membrane"/>
    <property type="evidence" value="ECO:0007669"/>
    <property type="project" value="UniProtKB-SubCell"/>
</dbReference>
<feature type="transmembrane region" description="Helical" evidence="14">
    <location>
        <begin position="435"/>
        <end position="454"/>
    </location>
</feature>
<dbReference type="InterPro" id="IPR050277">
    <property type="entry name" value="Sodium:Solute_Symporter"/>
</dbReference>
<organism evidence="15 16">
    <name type="scientific">Candidatus Babela massiliensis</name>
    <dbReference type="NCBI Taxonomy" id="673862"/>
    <lineage>
        <taxon>Bacteria</taxon>
        <taxon>Candidatus Babelota</taxon>
        <taxon>Candidatus Babeliae</taxon>
        <taxon>Candidatus Babeliales</taxon>
        <taxon>Candidatus Babeliaceae</taxon>
        <taxon>Candidatus Babela</taxon>
    </lineage>
</organism>
<dbReference type="STRING" id="673862.BABL1_gene_456"/>
<comment type="catalytic activity">
    <reaction evidence="12">
        <text>L-proline(in) + Na(+)(in) = L-proline(out) + Na(+)(out)</text>
        <dbReference type="Rhea" id="RHEA:28967"/>
        <dbReference type="ChEBI" id="CHEBI:29101"/>
        <dbReference type="ChEBI" id="CHEBI:60039"/>
    </reaction>
</comment>
<dbReference type="PATRIC" id="fig|673862.3.peg.445"/>
<name>V6DG73_9BACT</name>
<sequence>MQIEFLVSFIVYLLTILIIGIVSSKKNQSNNLPSNSKDSNSNDFILGSRSSNWLLTALSAHAADMSDWLFMGLPGAIYTNGALEIWIPIGLLFGMFLSWHFIAAKLRIESEKYNANTLASYFQNRFNDRSGIIVSISALISFFFFTIYLSVGIKGIGYVLKSAFNFNYYFSTLLAVIIVVIYTLIGGFVSVAYIDLFQGIFLLLMLMLVPIYAFIKLGNISCIMKAAKIKNISLSLIPSKYESTIKNLAFIVLNPFSWCLGYFGMPHILTKFMAAKNPQDMNKSKYFGLTWQLLATSSAVAVGLIGLCYFQAVPNKPEFIFIEMTKCLFTPWLAGIVLCAILAATISTVDSQLLVIASIIAQDFYKNLINKNATEKQVYNIYQISLIISALIGLIIAWQENNSIMSLVKYAWSGLGSSFGPALVLSLYSKKINKWGIIASIIIGCSTSMIWPLINKYITNIEIYSIAPAFILSIIACYIVSFITKNYK</sequence>
<evidence type="ECO:0000256" key="7">
    <source>
        <dbReference type="ARBA" id="ARBA00022989"/>
    </source>
</evidence>
<evidence type="ECO:0000256" key="6">
    <source>
        <dbReference type="ARBA" id="ARBA00022847"/>
    </source>
</evidence>
<dbReference type="OrthoDB" id="9810181at2"/>
<feature type="transmembrane region" description="Helical" evidence="14">
    <location>
        <begin position="466"/>
        <end position="484"/>
    </location>
</feature>
<dbReference type="GO" id="GO:0015824">
    <property type="term" value="P:proline transport"/>
    <property type="evidence" value="ECO:0007669"/>
    <property type="project" value="UniProtKB-UniRule"/>
</dbReference>
<feature type="transmembrane region" description="Helical" evidence="14">
    <location>
        <begin position="196"/>
        <end position="215"/>
    </location>
</feature>
<comment type="function">
    <text evidence="14">Catalyzes the sodium-dependent uptake of extracellular L-proline.</text>
</comment>
<dbReference type="PROSITE" id="PS50283">
    <property type="entry name" value="NA_SOLUT_SYMP_3"/>
    <property type="match status" value="1"/>
</dbReference>
<feature type="transmembrane region" description="Helical" evidence="14">
    <location>
        <begin position="83"/>
        <end position="102"/>
    </location>
</feature>
<keyword evidence="8 14" id="KW-0915">Sodium</keyword>
<dbReference type="eggNOG" id="COG0591">
    <property type="taxonomic scope" value="Bacteria"/>
</dbReference>
<keyword evidence="3 14" id="KW-0813">Transport</keyword>
<keyword evidence="16" id="KW-1185">Reference proteome</keyword>
<dbReference type="Pfam" id="PF00474">
    <property type="entry name" value="SSF"/>
    <property type="match status" value="1"/>
</dbReference>
<feature type="transmembrane region" description="Helical" evidence="14">
    <location>
        <begin position="132"/>
        <end position="156"/>
    </location>
</feature>
<evidence type="ECO:0000313" key="15">
    <source>
        <dbReference type="EMBL" id="CDK30560.1"/>
    </source>
</evidence>
<dbReference type="HOGENOM" id="CLU_018808_15_2_7"/>
<feature type="transmembrane region" description="Helical" evidence="14">
    <location>
        <begin position="410"/>
        <end position="428"/>
    </location>
</feature>
<keyword evidence="14" id="KW-0029">Amino-acid transport</keyword>
<dbReference type="InterPro" id="IPR011851">
    <property type="entry name" value="Na/Pro_symporter"/>
</dbReference>
<feature type="transmembrane region" description="Helical" evidence="14">
    <location>
        <begin position="248"/>
        <end position="265"/>
    </location>
</feature>
<feature type="transmembrane region" description="Helical" evidence="14">
    <location>
        <begin position="286"/>
        <end position="312"/>
    </location>
</feature>
<keyword evidence="10 14" id="KW-0472">Membrane</keyword>
<dbReference type="PANTHER" id="PTHR48086:SF3">
    <property type="entry name" value="SODIUM_PROLINE SYMPORTER"/>
    <property type="match status" value="1"/>
</dbReference>
<keyword evidence="7 14" id="KW-1133">Transmembrane helix</keyword>
<dbReference type="EMBL" id="HG793133">
    <property type="protein sequence ID" value="CDK30560.1"/>
    <property type="molecule type" value="Genomic_DNA"/>
</dbReference>
<comment type="subcellular location">
    <subcellularLocation>
        <location evidence="1 14">Cell membrane</location>
        <topology evidence="1 14">Multi-pass membrane protein</topology>
    </subcellularLocation>
</comment>
<dbReference type="GO" id="GO:0005298">
    <property type="term" value="F:proline:sodium symporter activity"/>
    <property type="evidence" value="ECO:0007669"/>
    <property type="project" value="UniProtKB-UniRule"/>
</dbReference>
<keyword evidence="6 14" id="KW-0769">Symport</keyword>
<gene>
    <name evidence="15" type="primary">putP</name>
    <name evidence="15" type="ORF">BABL1_gene_456</name>
</gene>
<evidence type="ECO:0000256" key="11">
    <source>
        <dbReference type="ARBA" id="ARBA00023201"/>
    </source>
</evidence>
<reference evidence="15 16" key="1">
    <citation type="journal article" date="2015" name="Biol. Direct">
        <title>Babela massiliensis, a representative of a widespread bacterial phylum with unusual adaptations to parasitism in amoebae.</title>
        <authorList>
            <person name="Pagnier I."/>
            <person name="Yutin N."/>
            <person name="Croce O."/>
            <person name="Makarova K.S."/>
            <person name="Wolf Y.I."/>
            <person name="Benamar S."/>
            <person name="Raoult D."/>
            <person name="Koonin E.V."/>
            <person name="La Scola B."/>
        </authorList>
    </citation>
    <scope>NUCLEOTIDE SEQUENCE [LARGE SCALE GENOMIC DNA]</scope>
    <source>
        <strain evidence="16">BABL1</strain>
    </source>
</reference>
<evidence type="ECO:0000256" key="2">
    <source>
        <dbReference type="ARBA" id="ARBA00006434"/>
    </source>
</evidence>
<dbReference type="GO" id="GO:0015193">
    <property type="term" value="F:L-proline transmembrane transporter activity"/>
    <property type="evidence" value="ECO:0007669"/>
    <property type="project" value="TreeGrafter"/>
</dbReference>
<feature type="transmembrane region" description="Helical" evidence="14">
    <location>
        <begin position="6"/>
        <end position="23"/>
    </location>
</feature>
<evidence type="ECO:0000256" key="14">
    <source>
        <dbReference type="RuleBase" id="RU366012"/>
    </source>
</evidence>
<dbReference type="NCBIfam" id="TIGR00813">
    <property type="entry name" value="sss"/>
    <property type="match status" value="1"/>
</dbReference>
<evidence type="ECO:0000256" key="8">
    <source>
        <dbReference type="ARBA" id="ARBA00023053"/>
    </source>
</evidence>
<dbReference type="RefSeq" id="WP_023791879.1">
    <property type="nucleotide sequence ID" value="NC_023003.1"/>
</dbReference>
<comment type="similarity">
    <text evidence="2 13">Belongs to the sodium:solute symporter (SSF) (TC 2.A.21) family.</text>
</comment>
<keyword evidence="5 14" id="KW-0812">Transmembrane</keyword>
<evidence type="ECO:0000256" key="13">
    <source>
        <dbReference type="RuleBase" id="RU362091"/>
    </source>
</evidence>
<accession>V6DG73</accession>
<dbReference type="PANTHER" id="PTHR48086">
    <property type="entry name" value="SODIUM/PROLINE SYMPORTER-RELATED"/>
    <property type="match status" value="1"/>
</dbReference>
<dbReference type="CDD" id="cd11475">
    <property type="entry name" value="SLC5sbd_PutP"/>
    <property type="match status" value="1"/>
</dbReference>
<keyword evidence="9 14" id="KW-0406">Ion transport</keyword>
<evidence type="ECO:0000256" key="4">
    <source>
        <dbReference type="ARBA" id="ARBA00022475"/>
    </source>
</evidence>
<evidence type="ECO:0000256" key="1">
    <source>
        <dbReference type="ARBA" id="ARBA00004651"/>
    </source>
</evidence>
<dbReference type="AlphaFoldDB" id="V6DG73"/>
<protein>
    <recommendedName>
        <fullName evidence="14">Sodium/proline symporter</fullName>
    </recommendedName>
    <alternativeName>
        <fullName evidence="14">Proline permease</fullName>
    </alternativeName>
</protein>
<dbReference type="InterPro" id="IPR001734">
    <property type="entry name" value="Na/solute_symporter"/>
</dbReference>
<evidence type="ECO:0000256" key="12">
    <source>
        <dbReference type="ARBA" id="ARBA00033708"/>
    </source>
</evidence>
<feature type="transmembrane region" description="Helical" evidence="14">
    <location>
        <begin position="378"/>
        <end position="398"/>
    </location>
</feature>
<evidence type="ECO:0000313" key="16">
    <source>
        <dbReference type="Proteomes" id="UP000018769"/>
    </source>
</evidence>
<dbReference type="InterPro" id="IPR038377">
    <property type="entry name" value="Na/Glc_symporter_sf"/>
</dbReference>
<proteinExistence type="inferred from homology"/>
<dbReference type="Proteomes" id="UP000018769">
    <property type="component" value="Chromosome I"/>
</dbReference>
<evidence type="ECO:0000256" key="9">
    <source>
        <dbReference type="ARBA" id="ARBA00023065"/>
    </source>
</evidence>
<evidence type="ECO:0000256" key="3">
    <source>
        <dbReference type="ARBA" id="ARBA00022448"/>
    </source>
</evidence>
<keyword evidence="4 14" id="KW-1003">Cell membrane</keyword>
<evidence type="ECO:0000256" key="10">
    <source>
        <dbReference type="ARBA" id="ARBA00023136"/>
    </source>
</evidence>
<keyword evidence="11 14" id="KW-0739">Sodium transport</keyword>
<feature type="transmembrane region" description="Helical" evidence="14">
    <location>
        <begin position="332"/>
        <end position="357"/>
    </location>
</feature>
<dbReference type="KEGG" id="dpb:BABL1_gene_456"/>
<feature type="transmembrane region" description="Helical" evidence="14">
    <location>
        <begin position="168"/>
        <end position="189"/>
    </location>
</feature>